<accession>A0A317C9A1</accession>
<feature type="signal peptide" evidence="3">
    <location>
        <begin position="1"/>
        <end position="33"/>
    </location>
</feature>
<keyword evidence="2" id="KW-0472">Membrane</keyword>
<gene>
    <name evidence="4" type="ORF">DKT75_20090</name>
</gene>
<proteinExistence type="predicted"/>
<dbReference type="AlphaFoldDB" id="A0A317C9A1"/>
<evidence type="ECO:0000256" key="3">
    <source>
        <dbReference type="SAM" id="SignalP"/>
    </source>
</evidence>
<evidence type="ECO:0000256" key="1">
    <source>
        <dbReference type="SAM" id="Coils"/>
    </source>
</evidence>
<dbReference type="EMBL" id="QGKL01000042">
    <property type="protein sequence ID" value="PWQ93903.1"/>
    <property type="molecule type" value="Genomic_DNA"/>
</dbReference>
<dbReference type="NCBIfam" id="TIGR03504">
    <property type="entry name" value="FimV_Cterm"/>
    <property type="match status" value="1"/>
</dbReference>
<dbReference type="Proteomes" id="UP000245506">
    <property type="component" value="Unassembled WGS sequence"/>
</dbReference>
<feature type="coiled-coil region" evidence="1">
    <location>
        <begin position="209"/>
        <end position="267"/>
    </location>
</feature>
<dbReference type="RefSeq" id="WP_109826334.1">
    <property type="nucleotide sequence ID" value="NZ_QGKL01000042.1"/>
</dbReference>
<evidence type="ECO:0000313" key="5">
    <source>
        <dbReference type="Proteomes" id="UP000245506"/>
    </source>
</evidence>
<dbReference type="InterPro" id="IPR038440">
    <property type="entry name" value="FimV_C_sf"/>
</dbReference>
<feature type="coiled-coil region" evidence="1">
    <location>
        <begin position="137"/>
        <end position="178"/>
    </location>
</feature>
<dbReference type="Gene3D" id="1.10.287.1490">
    <property type="match status" value="1"/>
</dbReference>
<reference evidence="4 5" key="1">
    <citation type="submission" date="2018-05" db="EMBL/GenBank/DDBJ databases">
        <title>Leucothrix arctica sp. nov., isolated from Arctic seawater.</title>
        <authorList>
            <person name="Choi A."/>
            <person name="Baek K."/>
        </authorList>
    </citation>
    <scope>NUCLEOTIDE SEQUENCE [LARGE SCALE GENOMIC DNA]</scope>
    <source>
        <strain evidence="4 5">IMCC9719</strain>
    </source>
</reference>
<keyword evidence="3" id="KW-0732">Signal</keyword>
<dbReference type="Gene3D" id="1.20.58.2200">
    <property type="match status" value="1"/>
</dbReference>
<dbReference type="InterPro" id="IPR020011">
    <property type="entry name" value="FimV_C"/>
</dbReference>
<protein>
    <recommendedName>
        <fullName evidence="6">LysM domain-containing protein</fullName>
    </recommendedName>
</protein>
<evidence type="ECO:0000313" key="4">
    <source>
        <dbReference type="EMBL" id="PWQ93903.1"/>
    </source>
</evidence>
<feature type="transmembrane region" description="Helical" evidence="2">
    <location>
        <begin position="293"/>
        <end position="313"/>
    </location>
</feature>
<comment type="caution">
    <text evidence="4">The sequence shown here is derived from an EMBL/GenBank/DDBJ whole genome shotgun (WGS) entry which is preliminary data.</text>
</comment>
<name>A0A317C9A1_9GAMM</name>
<sequence length="422" mass="46595">MISSSNRVSSNVSKLSAALIISSLTFYSGAAIADQAYGPVRSNDTLSKIVNRYYVGPKRSPMGLMVEIVEKNPQAFVRGNMNLLRRNALLSLPGNDWLKDESTFVTPDDASIAKLANTLKITPAKADTNKLGVQDRLVFLEAERTSLIAQVAGLKRENARLIQRVSLLENQSKQSDEQLRLLDSEIIRVTKLLKNNQGAPLSPADLSQVEALQQQLDDVRNETLNLKTQLEAAQSDLSDNREIQKQADRTIAQLTQENEQLNALIDDAQPGVHYFGDAEGNNSIVMFNDRFKLPIWSMVAGGALLSLILVALLSTRRKETDGVSIVADEKVALPENSYDDLLESDDSSLERGFSQSAVSEPEENVYKMFDEGSLEMDLKLDMAKAYLEVSDFESAKSVLEEVIEGGSELQQRQANRLMKQAA</sequence>
<keyword evidence="2" id="KW-0812">Transmembrane</keyword>
<evidence type="ECO:0000256" key="2">
    <source>
        <dbReference type="SAM" id="Phobius"/>
    </source>
</evidence>
<evidence type="ECO:0008006" key="6">
    <source>
        <dbReference type="Google" id="ProtNLM"/>
    </source>
</evidence>
<keyword evidence="1" id="KW-0175">Coiled coil</keyword>
<keyword evidence="5" id="KW-1185">Reference proteome</keyword>
<keyword evidence="2" id="KW-1133">Transmembrane helix</keyword>
<dbReference type="OrthoDB" id="5298707at2"/>
<feature type="chain" id="PRO_5016244701" description="LysM domain-containing protein" evidence="3">
    <location>
        <begin position="34"/>
        <end position="422"/>
    </location>
</feature>
<organism evidence="4 5">
    <name type="scientific">Leucothrix arctica</name>
    <dbReference type="NCBI Taxonomy" id="1481894"/>
    <lineage>
        <taxon>Bacteria</taxon>
        <taxon>Pseudomonadati</taxon>
        <taxon>Pseudomonadota</taxon>
        <taxon>Gammaproteobacteria</taxon>
        <taxon>Thiotrichales</taxon>
        <taxon>Thiotrichaceae</taxon>
        <taxon>Leucothrix</taxon>
    </lineage>
</organism>